<name>A0AAV8VZI6_9CUCU</name>
<feature type="domain" description="Ketoreductase" evidence="4">
    <location>
        <begin position="657"/>
        <end position="838"/>
    </location>
</feature>
<dbReference type="InterPro" id="IPR049391">
    <property type="entry name" value="FAS_pseudo-KR"/>
</dbReference>
<dbReference type="Pfam" id="PF00550">
    <property type="entry name" value="PP-binding"/>
    <property type="match status" value="1"/>
</dbReference>
<proteinExistence type="predicted"/>
<dbReference type="Pfam" id="PF13602">
    <property type="entry name" value="ADH_zinc_N_2"/>
    <property type="match status" value="1"/>
</dbReference>
<evidence type="ECO:0000256" key="2">
    <source>
        <dbReference type="ARBA" id="ARBA00022553"/>
    </source>
</evidence>
<dbReference type="InterPro" id="IPR029058">
    <property type="entry name" value="AB_hydrolase_fold"/>
</dbReference>
<dbReference type="SUPFAM" id="SSF51735">
    <property type="entry name" value="NAD(P)-binding Rossmann-fold domains"/>
    <property type="match status" value="2"/>
</dbReference>
<dbReference type="SUPFAM" id="SSF50129">
    <property type="entry name" value="GroES-like"/>
    <property type="match status" value="1"/>
</dbReference>
<evidence type="ECO:0000256" key="3">
    <source>
        <dbReference type="ARBA" id="ARBA00022679"/>
    </source>
</evidence>
<evidence type="ECO:0000259" key="5">
    <source>
        <dbReference type="SMART" id="SM00823"/>
    </source>
</evidence>
<reference evidence="7 8" key="1">
    <citation type="journal article" date="2023" name="Insect Mol. Biol.">
        <title>Genome sequencing provides insights into the evolution of gene families encoding plant cell wall-degrading enzymes in longhorned beetles.</title>
        <authorList>
            <person name="Shin N.R."/>
            <person name="Okamura Y."/>
            <person name="Kirsch R."/>
            <person name="Pauchet Y."/>
        </authorList>
    </citation>
    <scope>NUCLEOTIDE SEQUENCE [LARGE SCALE GENOMIC DNA]</scope>
    <source>
        <strain evidence="7">EAD_L_NR</strain>
    </source>
</reference>
<dbReference type="InterPro" id="IPR020806">
    <property type="entry name" value="PKS_PP-bd"/>
</dbReference>
<dbReference type="CDD" id="cd05195">
    <property type="entry name" value="enoyl_red"/>
    <property type="match status" value="1"/>
</dbReference>
<protein>
    <submittedName>
        <fullName evidence="7">Uncharacterized protein</fullName>
    </submittedName>
</protein>
<keyword evidence="1" id="KW-0596">Phosphopantetheine</keyword>
<evidence type="ECO:0000313" key="7">
    <source>
        <dbReference type="EMBL" id="KAJ8919484.1"/>
    </source>
</evidence>
<evidence type="ECO:0000256" key="1">
    <source>
        <dbReference type="ARBA" id="ARBA00022450"/>
    </source>
</evidence>
<dbReference type="CDD" id="cd08954">
    <property type="entry name" value="KR_1_FAS_SDR_x"/>
    <property type="match status" value="1"/>
</dbReference>
<dbReference type="SUPFAM" id="SSF53474">
    <property type="entry name" value="alpha/beta-Hydrolases"/>
    <property type="match status" value="1"/>
</dbReference>
<evidence type="ECO:0000313" key="8">
    <source>
        <dbReference type="Proteomes" id="UP001159042"/>
    </source>
</evidence>
<dbReference type="InterPro" id="IPR020843">
    <property type="entry name" value="ER"/>
</dbReference>
<dbReference type="EMBL" id="JANEYG010000017">
    <property type="protein sequence ID" value="KAJ8919484.1"/>
    <property type="molecule type" value="Genomic_DNA"/>
</dbReference>
<keyword evidence="2" id="KW-0597">Phosphoprotein</keyword>
<dbReference type="AlphaFoldDB" id="A0AAV8VZI6"/>
<dbReference type="SMART" id="SM00822">
    <property type="entry name" value="PKS_KR"/>
    <property type="match status" value="1"/>
</dbReference>
<dbReference type="Gene3D" id="3.90.180.10">
    <property type="entry name" value="Medium-chain alcohol dehydrogenases, catalytic domain"/>
    <property type="match status" value="1"/>
</dbReference>
<dbReference type="FunFam" id="3.40.50.720:FF:000209">
    <property type="entry name" value="Polyketide synthase Pks12"/>
    <property type="match status" value="1"/>
</dbReference>
<evidence type="ECO:0000259" key="4">
    <source>
        <dbReference type="SMART" id="SM00822"/>
    </source>
</evidence>
<feature type="non-terminal residue" evidence="7">
    <location>
        <position position="1"/>
    </location>
</feature>
<gene>
    <name evidence="7" type="ORF">NQ315_002105</name>
</gene>
<evidence type="ECO:0000259" key="6">
    <source>
        <dbReference type="SMART" id="SM00829"/>
    </source>
</evidence>
<dbReference type="PANTHER" id="PTHR43775">
    <property type="entry name" value="FATTY ACID SYNTHASE"/>
    <property type="match status" value="1"/>
</dbReference>
<dbReference type="Gene3D" id="3.40.50.1820">
    <property type="entry name" value="alpha/beta hydrolase"/>
    <property type="match status" value="1"/>
</dbReference>
<comment type="caution">
    <text evidence="7">The sequence shown here is derived from an EMBL/GenBank/DDBJ whole genome shotgun (WGS) entry which is preliminary data.</text>
</comment>
<dbReference type="PANTHER" id="PTHR43775:SF23">
    <property type="entry name" value="FATTY ACID SYNTHASE 3"/>
    <property type="match status" value="1"/>
</dbReference>
<dbReference type="GO" id="GO:0031177">
    <property type="term" value="F:phosphopantetheine binding"/>
    <property type="evidence" value="ECO:0007669"/>
    <property type="project" value="InterPro"/>
</dbReference>
<dbReference type="Gene3D" id="1.10.1200.10">
    <property type="entry name" value="ACP-like"/>
    <property type="match status" value="1"/>
</dbReference>
<dbReference type="InterPro" id="IPR050091">
    <property type="entry name" value="PKS_NRPS_Biosynth_Enz"/>
</dbReference>
<dbReference type="InterPro" id="IPR011032">
    <property type="entry name" value="GroES-like_sf"/>
</dbReference>
<feature type="domain" description="Polyketide synthase-like phosphopantetheine-binding" evidence="5">
    <location>
        <begin position="894"/>
        <end position="952"/>
    </location>
</feature>
<dbReference type="InterPro" id="IPR009081">
    <property type="entry name" value="PP-bd_ACP"/>
</dbReference>
<feature type="domain" description="Enoyl reductase (ER)" evidence="6">
    <location>
        <begin position="312"/>
        <end position="627"/>
    </location>
</feature>
<dbReference type="SMART" id="SM00829">
    <property type="entry name" value="PKS_ER"/>
    <property type="match status" value="1"/>
</dbReference>
<dbReference type="SUPFAM" id="SSF47336">
    <property type="entry name" value="ACP-like"/>
    <property type="match status" value="1"/>
</dbReference>
<dbReference type="GO" id="GO:0016491">
    <property type="term" value="F:oxidoreductase activity"/>
    <property type="evidence" value="ECO:0007669"/>
    <property type="project" value="InterPro"/>
</dbReference>
<sequence length="1264" mass="141706">ADGIQITGIKASAIPRRKLLGIPVLESYKFVPNFTVLDIHQSVRVNIQVILENALTHKVKACELIDECTDKAMIPLAPIIKSALEDQPLIQPLLKILSQTPLEDVQVEVEDKKLTSEADNLLVIGSNLLERHDVLKEACAVLVGNGFIITRESHQYDTSRSIDPNLCVFTIHRTENETMLLLRKQSKVKKSKYIKVKSGKELSWIPEVQNSIAKEKQEDIVLYGENKPKNGILGLVNCLRMEPQSRNVRCVFTMDEVEEFHPQTSFYANQLKKHMAVNVYKDGQWGTYRHLLLQNTDVVESEHCFANVTLRGDLSSLKWIEGPLRNDMKVQPERNLIHVYYCALNFRDVMSALGKIAVNVITQNRIEQECVQGLEFAGRDTKGNRVMGMVPTGALSSLLLEDSYLRFRIPESWTFEEAATVPVVYGTVFYALLMRGQMTRGESILIHSGTGGIGLAAIRLCLHYGCKVFTTVGTKEKRDFLKKTFPQLKDDCIGNSHDESFEQLVLQGTNGRGVDMVLNSLAEEKLVASIRCLARGGRFLEIGKFDIMQNRHLSTLLFQKEGSFQGVMLDQIFAGPPHVKRKLVKLMLDGLKSGAIKPLNHTVFKYNELEQAFRYMATGKHKGKVLIQLRTPEKESVIVPTVMKFPCISRYFCNAEKVYIIIGGLGGFGLELTDWLILRGAKKVVLSSRRGITNGYQDYRLSIWKSYDAVVKISTAPITTRNGCRQLIEESQKLGPIDAIFNLAVVLADAVFENQTQENFITSFGPKAYSTEYLDELTRQMCPDLSQFVVFSSVSCGRGNAGQTNYGMSNSIMERICEDRKQAGFPALAIQWGAVGEVGLVAEKLEDDIEIEISGTLQQKISSCLQVMDVFLRQNDSPIVSSIVVAEKRGIKSADNVVDAVINVLGLNDSKSVSVHSTLPELGMDSMTAVEIKQVLERDYEVFLSTKDIRTMTLSKLREIQNEKLGDDNHSKDVAHFGIEMVIRDIRDEAQTSTPYVEMKSKVPPDVDAPTILLFPGIEGFVNTLQSLTENLNAHRIGIQLNLDGGEKTILEMAQSVLPTVLKYTANKKFLIVCYSYGSLIALEVISILEARGYTGTLITIDGAPMLMKQILLNLKVESRRIFETELLCHLLSFYVSLEEIHTHKEKIFMCTTWEDRLTLGTEIIKPRTIHEANYQKLVANNIYKRTQALMIYTPSYSKLKTKVKLIKPTQSSVTGLPEDYGLSQYFEKPIQVQNFEGNHSTIIENEAVAAFISTCVQEIGDSK</sequence>
<dbReference type="Pfam" id="PF08659">
    <property type="entry name" value="KR"/>
    <property type="match status" value="1"/>
</dbReference>
<accession>A0AAV8VZI6</accession>
<dbReference type="Gene3D" id="3.40.50.720">
    <property type="entry name" value="NAD(P)-binding Rossmann-like Domain"/>
    <property type="match status" value="1"/>
</dbReference>
<dbReference type="InterPro" id="IPR057326">
    <property type="entry name" value="KR_dom"/>
</dbReference>
<dbReference type="GO" id="GO:0006633">
    <property type="term" value="P:fatty acid biosynthetic process"/>
    <property type="evidence" value="ECO:0007669"/>
    <property type="project" value="TreeGrafter"/>
</dbReference>
<dbReference type="InterPro" id="IPR036736">
    <property type="entry name" value="ACP-like_sf"/>
</dbReference>
<dbReference type="InterPro" id="IPR013968">
    <property type="entry name" value="PKS_KR"/>
</dbReference>
<dbReference type="SMART" id="SM00823">
    <property type="entry name" value="PKS_PP"/>
    <property type="match status" value="1"/>
</dbReference>
<dbReference type="InterPro" id="IPR036291">
    <property type="entry name" value="NAD(P)-bd_dom_sf"/>
</dbReference>
<dbReference type="Pfam" id="PF21149">
    <property type="entry name" value="FAS_pseudo-KR"/>
    <property type="match status" value="1"/>
</dbReference>
<keyword evidence="3" id="KW-0808">Transferase</keyword>
<keyword evidence="8" id="KW-1185">Reference proteome</keyword>
<dbReference type="GO" id="GO:0004312">
    <property type="term" value="F:fatty acid synthase activity"/>
    <property type="evidence" value="ECO:0007669"/>
    <property type="project" value="TreeGrafter"/>
</dbReference>
<organism evidence="7 8">
    <name type="scientific">Exocentrus adspersus</name>
    <dbReference type="NCBI Taxonomy" id="1586481"/>
    <lineage>
        <taxon>Eukaryota</taxon>
        <taxon>Metazoa</taxon>
        <taxon>Ecdysozoa</taxon>
        <taxon>Arthropoda</taxon>
        <taxon>Hexapoda</taxon>
        <taxon>Insecta</taxon>
        <taxon>Pterygota</taxon>
        <taxon>Neoptera</taxon>
        <taxon>Endopterygota</taxon>
        <taxon>Coleoptera</taxon>
        <taxon>Polyphaga</taxon>
        <taxon>Cucujiformia</taxon>
        <taxon>Chrysomeloidea</taxon>
        <taxon>Cerambycidae</taxon>
        <taxon>Lamiinae</taxon>
        <taxon>Acanthocinini</taxon>
        <taxon>Exocentrus</taxon>
    </lineage>
</organism>
<dbReference type="Proteomes" id="UP001159042">
    <property type="component" value="Unassembled WGS sequence"/>
</dbReference>